<feature type="region of interest" description="Disordered" evidence="1">
    <location>
        <begin position="46"/>
        <end position="72"/>
    </location>
</feature>
<keyword evidence="2" id="KW-1133">Transmembrane helix</keyword>
<comment type="caution">
    <text evidence="4">The sequence shown here is derived from an EMBL/GenBank/DDBJ whole genome shotgun (WGS) entry which is preliminary data.</text>
</comment>
<organism evidence="4 5">
    <name type="scientific">Reticulomyxa filosa</name>
    <dbReference type="NCBI Taxonomy" id="46433"/>
    <lineage>
        <taxon>Eukaryota</taxon>
        <taxon>Sar</taxon>
        <taxon>Rhizaria</taxon>
        <taxon>Retaria</taxon>
        <taxon>Foraminifera</taxon>
        <taxon>Monothalamids</taxon>
        <taxon>Reticulomyxidae</taxon>
        <taxon>Reticulomyxa</taxon>
    </lineage>
</organism>
<dbReference type="Gene3D" id="2.30.29.30">
    <property type="entry name" value="Pleckstrin-homology domain (PH domain)/Phosphotyrosine-binding domain (PTB)"/>
    <property type="match status" value="1"/>
</dbReference>
<keyword evidence="2" id="KW-0812">Transmembrane</keyword>
<keyword evidence="5" id="KW-1185">Reference proteome</keyword>
<dbReference type="Pfam" id="PF00169">
    <property type="entry name" value="PH"/>
    <property type="match status" value="1"/>
</dbReference>
<dbReference type="OrthoDB" id="185175at2759"/>
<evidence type="ECO:0000256" key="1">
    <source>
        <dbReference type="SAM" id="MobiDB-lite"/>
    </source>
</evidence>
<dbReference type="AlphaFoldDB" id="X6NA97"/>
<dbReference type="Proteomes" id="UP000023152">
    <property type="component" value="Unassembled WGS sequence"/>
</dbReference>
<sequence length="481" mass="55943">MTLPPEELLLSSQNSDLKEYQRDTAIALNDLHVELLTDLRKLEQEIEHERESTQEEKKEEERRVSTKKGGMSSAMPVEVMDEKYLKSVAERISKCKSILDGMSGFELDKMESLMWPMATSYSRATDASLLYSNLEKKSFTEPSPKDVEKWQALHRKIAGNFELLYKGWNEFNQSGSYLDQDNDVKKKKKNDRPLYHTFFEPVSLPRIRRRYASEEDIAKLLKEDSKKVRKQGLLIKLGNVRKSWKRRFFRLYENGKLCYYSSKGTLLNEIDLQCCQGVNVIITSDNNNPDANSDNSHNVATPTHLKHQHLLEVATLGRTFVLSCRNKSEQFEWAEALQQFQLLKKGGSDNNDDTAIITLTSSNASNVSNAIKFEYFVELGYQEYSQLKDNTQDCWSKLRENMEHVATLQLCDTQRLKFQPLKRRHATNTTNSTNSIHTLSFVLQKIQGFLKKDLGNIVIQGWLFKVLFFFFFFFFFAFFFF</sequence>
<evidence type="ECO:0000313" key="4">
    <source>
        <dbReference type="EMBL" id="ETO22237.1"/>
    </source>
</evidence>
<feature type="compositionally biased region" description="Basic and acidic residues" evidence="1">
    <location>
        <begin position="46"/>
        <end position="64"/>
    </location>
</feature>
<dbReference type="InterPro" id="IPR001849">
    <property type="entry name" value="PH_domain"/>
</dbReference>
<dbReference type="EMBL" id="ASPP01010899">
    <property type="protein sequence ID" value="ETO22237.1"/>
    <property type="molecule type" value="Genomic_DNA"/>
</dbReference>
<keyword evidence="2" id="KW-0472">Membrane</keyword>
<feature type="transmembrane region" description="Helical" evidence="2">
    <location>
        <begin position="462"/>
        <end position="480"/>
    </location>
</feature>
<evidence type="ECO:0000313" key="5">
    <source>
        <dbReference type="Proteomes" id="UP000023152"/>
    </source>
</evidence>
<evidence type="ECO:0000256" key="2">
    <source>
        <dbReference type="SAM" id="Phobius"/>
    </source>
</evidence>
<feature type="domain" description="PH" evidence="3">
    <location>
        <begin position="227"/>
        <end position="342"/>
    </location>
</feature>
<dbReference type="InterPro" id="IPR011993">
    <property type="entry name" value="PH-like_dom_sf"/>
</dbReference>
<dbReference type="PROSITE" id="PS50003">
    <property type="entry name" value="PH_DOMAIN"/>
    <property type="match status" value="1"/>
</dbReference>
<accession>X6NA97</accession>
<evidence type="ECO:0000259" key="3">
    <source>
        <dbReference type="PROSITE" id="PS50003"/>
    </source>
</evidence>
<dbReference type="InterPro" id="IPR051707">
    <property type="entry name" value="PI-Interact_SigTrans_Reg"/>
</dbReference>
<gene>
    <name evidence="4" type="ORF">RFI_14963</name>
</gene>
<dbReference type="PANTHER" id="PTHR14336">
    <property type="entry name" value="TANDEM PH DOMAIN CONTAINING PROTEIN"/>
    <property type="match status" value="1"/>
</dbReference>
<reference evidence="4 5" key="1">
    <citation type="journal article" date="2013" name="Curr. Biol.">
        <title>The Genome of the Foraminiferan Reticulomyxa filosa.</title>
        <authorList>
            <person name="Glockner G."/>
            <person name="Hulsmann N."/>
            <person name="Schleicher M."/>
            <person name="Noegel A.A."/>
            <person name="Eichinger L."/>
            <person name="Gallinger C."/>
            <person name="Pawlowski J."/>
            <person name="Sierra R."/>
            <person name="Euteneuer U."/>
            <person name="Pillet L."/>
            <person name="Moustafa A."/>
            <person name="Platzer M."/>
            <person name="Groth M."/>
            <person name="Szafranski K."/>
            <person name="Schliwa M."/>
        </authorList>
    </citation>
    <scope>NUCLEOTIDE SEQUENCE [LARGE SCALE GENOMIC DNA]</scope>
</reference>
<proteinExistence type="predicted"/>
<dbReference type="SMART" id="SM00233">
    <property type="entry name" value="PH"/>
    <property type="match status" value="1"/>
</dbReference>
<dbReference type="SUPFAM" id="SSF50729">
    <property type="entry name" value="PH domain-like"/>
    <property type="match status" value="1"/>
</dbReference>
<protein>
    <recommendedName>
        <fullName evidence="3">PH domain-containing protein</fullName>
    </recommendedName>
</protein>
<name>X6NA97_RETFI</name>